<accession>A0AAQ3UPZ1</accession>
<feature type="compositionally biased region" description="Polar residues" evidence="1">
    <location>
        <begin position="170"/>
        <end position="183"/>
    </location>
</feature>
<keyword evidence="3" id="KW-1185">Reference proteome</keyword>
<protein>
    <submittedName>
        <fullName evidence="2">Uncharacterized protein</fullName>
    </submittedName>
</protein>
<organism evidence="2 3">
    <name type="scientific">Paspalum notatum var. saurae</name>
    <dbReference type="NCBI Taxonomy" id="547442"/>
    <lineage>
        <taxon>Eukaryota</taxon>
        <taxon>Viridiplantae</taxon>
        <taxon>Streptophyta</taxon>
        <taxon>Embryophyta</taxon>
        <taxon>Tracheophyta</taxon>
        <taxon>Spermatophyta</taxon>
        <taxon>Magnoliopsida</taxon>
        <taxon>Liliopsida</taxon>
        <taxon>Poales</taxon>
        <taxon>Poaceae</taxon>
        <taxon>PACMAD clade</taxon>
        <taxon>Panicoideae</taxon>
        <taxon>Andropogonodae</taxon>
        <taxon>Paspaleae</taxon>
        <taxon>Paspalinae</taxon>
        <taxon>Paspalum</taxon>
    </lineage>
</organism>
<reference evidence="2 3" key="1">
    <citation type="submission" date="2024-02" db="EMBL/GenBank/DDBJ databases">
        <title>High-quality chromosome-scale genome assembly of Pensacola bahiagrass (Paspalum notatum Flugge var. saurae).</title>
        <authorList>
            <person name="Vega J.M."/>
            <person name="Podio M."/>
            <person name="Orjuela J."/>
            <person name="Siena L.A."/>
            <person name="Pessino S.C."/>
            <person name="Combes M.C."/>
            <person name="Mariac C."/>
            <person name="Albertini E."/>
            <person name="Pupilli F."/>
            <person name="Ortiz J.P.A."/>
            <person name="Leblanc O."/>
        </authorList>
    </citation>
    <scope>NUCLEOTIDE SEQUENCE [LARGE SCALE GENOMIC DNA]</scope>
    <source>
        <strain evidence="2">R1</strain>
        <tissue evidence="2">Leaf</tissue>
    </source>
</reference>
<evidence type="ECO:0000256" key="1">
    <source>
        <dbReference type="SAM" id="MobiDB-lite"/>
    </source>
</evidence>
<dbReference type="EMBL" id="CP144753">
    <property type="protein sequence ID" value="WVZ95408.1"/>
    <property type="molecule type" value="Genomic_DNA"/>
</dbReference>
<dbReference type="Proteomes" id="UP001341281">
    <property type="component" value="Chromosome 09"/>
</dbReference>
<feature type="compositionally biased region" description="Polar residues" evidence="1">
    <location>
        <begin position="79"/>
        <end position="88"/>
    </location>
</feature>
<feature type="region of interest" description="Disordered" evidence="1">
    <location>
        <begin position="161"/>
        <end position="183"/>
    </location>
</feature>
<dbReference type="AlphaFoldDB" id="A0AAQ3UPZ1"/>
<evidence type="ECO:0000313" key="2">
    <source>
        <dbReference type="EMBL" id="WVZ95408.1"/>
    </source>
</evidence>
<name>A0AAQ3UPZ1_PASNO</name>
<feature type="region of interest" description="Disordered" evidence="1">
    <location>
        <begin position="68"/>
        <end position="102"/>
    </location>
</feature>
<gene>
    <name evidence="2" type="ORF">U9M48_041176</name>
</gene>
<proteinExistence type="predicted"/>
<evidence type="ECO:0000313" key="3">
    <source>
        <dbReference type="Proteomes" id="UP001341281"/>
    </source>
</evidence>
<sequence>MTMIHERRARPRRAQVKPCAIYQQSSLLPSPTAMATTYDGDGDHERDHGSIGWTSSQLCCRTYSAGAGDHAQRPAAQPSRMSRPTTSPAGLRRTAPASARNSLARIRTVTRWPAGGSTGAGVASAGGVHGCTAAADLVVSAFLNHHHDDDDDLDAQLPMHGPTMTGDAQAGQQISSSFLREID</sequence>